<proteinExistence type="predicted"/>
<dbReference type="Proteomes" id="UP001196530">
    <property type="component" value="Unassembled WGS sequence"/>
</dbReference>
<dbReference type="AlphaFoldDB" id="A0AAN6I3H7"/>
<dbReference type="GeneID" id="66128963"/>
<comment type="caution">
    <text evidence="2">The sequence shown here is derived from an EMBL/GenBank/DDBJ whole genome shotgun (WGS) entry which is preliminary data.</text>
</comment>
<feature type="region of interest" description="Disordered" evidence="1">
    <location>
        <begin position="1"/>
        <end position="62"/>
    </location>
</feature>
<accession>A0AAN6I3H7</accession>
<feature type="compositionally biased region" description="Basic and acidic residues" evidence="1">
    <location>
        <begin position="35"/>
        <end position="45"/>
    </location>
</feature>
<dbReference type="EMBL" id="JAHLUX010000011">
    <property type="protein sequence ID" value="KAG7816356.1"/>
    <property type="molecule type" value="Genomic_DNA"/>
</dbReference>
<evidence type="ECO:0000256" key="1">
    <source>
        <dbReference type="SAM" id="MobiDB-lite"/>
    </source>
</evidence>
<name>A0AAN6I3H7_PICAN</name>
<sequence>MESLYPRPNSSGPRKKEDMEVSPPQPEFHSPAMDRSTHLDVDRSSGKQRSMPLDSTPSESTLREIACRVRSIGRESGSTEVYILDRAGNRFDIG</sequence>
<gene>
    <name evidence="2" type="ORF">KL928_004912</name>
</gene>
<dbReference type="RefSeq" id="XP_043057907.1">
    <property type="nucleotide sequence ID" value="XM_043205663.1"/>
</dbReference>
<evidence type="ECO:0000313" key="2">
    <source>
        <dbReference type="EMBL" id="KAG7816356.1"/>
    </source>
</evidence>
<organism evidence="2 3">
    <name type="scientific">Pichia angusta</name>
    <name type="common">Yeast</name>
    <name type="synonym">Hansenula polymorpha</name>
    <dbReference type="NCBI Taxonomy" id="870730"/>
    <lineage>
        <taxon>Eukaryota</taxon>
        <taxon>Fungi</taxon>
        <taxon>Dikarya</taxon>
        <taxon>Ascomycota</taxon>
        <taxon>Saccharomycotina</taxon>
        <taxon>Pichiomycetes</taxon>
        <taxon>Pichiales</taxon>
        <taxon>Pichiaceae</taxon>
        <taxon>Ogataea</taxon>
    </lineage>
</organism>
<protein>
    <submittedName>
        <fullName evidence="2">Uncharacterized protein</fullName>
    </submittedName>
</protein>
<reference evidence="2" key="1">
    <citation type="journal article" date="2021" name="G3 (Bethesda)">
        <title>Genomic diversity, chromosomal rearrangements, and interspecies hybridization in the ogataea polymorpha species complex.</title>
        <authorList>
            <person name="Hanson S.J."/>
            <person name="Cinneide E.O."/>
            <person name="Salzberg L.I."/>
            <person name="Wolfe K.H."/>
            <person name="McGowan J."/>
            <person name="Fitzpatrick D.A."/>
            <person name="Matlin K."/>
        </authorList>
    </citation>
    <scope>NUCLEOTIDE SEQUENCE</scope>
    <source>
        <strain evidence="2">61-244</strain>
    </source>
</reference>
<evidence type="ECO:0000313" key="3">
    <source>
        <dbReference type="Proteomes" id="UP001196530"/>
    </source>
</evidence>